<dbReference type="GO" id="GO:0004722">
    <property type="term" value="F:protein serine/threonine phosphatase activity"/>
    <property type="evidence" value="ECO:0007669"/>
    <property type="project" value="InterPro"/>
</dbReference>
<dbReference type="PANTHER" id="PTHR13832">
    <property type="entry name" value="PROTEIN PHOSPHATASE 2C"/>
    <property type="match status" value="1"/>
</dbReference>
<dbReference type="EMBL" id="QXDL01000104">
    <property type="protein sequence ID" value="RIH82959.1"/>
    <property type="molecule type" value="Genomic_DNA"/>
</dbReference>
<dbReference type="InterPro" id="IPR036457">
    <property type="entry name" value="PPM-type-like_dom_sf"/>
</dbReference>
<organism evidence="2 3">
    <name type="scientific">Calidithermus terrae</name>
    <dbReference type="NCBI Taxonomy" id="1408545"/>
    <lineage>
        <taxon>Bacteria</taxon>
        <taxon>Thermotogati</taxon>
        <taxon>Deinococcota</taxon>
        <taxon>Deinococci</taxon>
        <taxon>Thermales</taxon>
        <taxon>Thermaceae</taxon>
        <taxon>Calidithermus</taxon>
    </lineage>
</organism>
<dbReference type="CDD" id="cd00143">
    <property type="entry name" value="PP2Cc"/>
    <property type="match status" value="1"/>
</dbReference>
<accession>A0A399EIP8</accession>
<dbReference type="Gene3D" id="3.60.40.10">
    <property type="entry name" value="PPM-type phosphatase domain"/>
    <property type="match status" value="1"/>
</dbReference>
<evidence type="ECO:0000313" key="2">
    <source>
        <dbReference type="EMBL" id="RIH82959.1"/>
    </source>
</evidence>
<dbReference type="InterPro" id="IPR015655">
    <property type="entry name" value="PP2C"/>
</dbReference>
<dbReference type="SMART" id="SM00331">
    <property type="entry name" value="PP2C_SIG"/>
    <property type="match status" value="1"/>
</dbReference>
<dbReference type="SUPFAM" id="SSF81606">
    <property type="entry name" value="PP2C-like"/>
    <property type="match status" value="1"/>
</dbReference>
<dbReference type="Proteomes" id="UP000265715">
    <property type="component" value="Unassembled WGS sequence"/>
</dbReference>
<dbReference type="PROSITE" id="PS51746">
    <property type="entry name" value="PPM_2"/>
    <property type="match status" value="1"/>
</dbReference>
<feature type="domain" description="PPM-type phosphatase" evidence="1">
    <location>
        <begin position="7"/>
        <end position="251"/>
    </location>
</feature>
<reference evidence="2 3" key="1">
    <citation type="submission" date="2018-08" db="EMBL/GenBank/DDBJ databases">
        <title>Meiothermus terrae DSM 26712 genome sequencing project.</title>
        <authorList>
            <person name="Da Costa M.S."/>
            <person name="Albuquerque L."/>
            <person name="Raposo P."/>
            <person name="Froufe H.J.C."/>
            <person name="Barroso C.S."/>
            <person name="Egas C."/>
        </authorList>
    </citation>
    <scope>NUCLEOTIDE SEQUENCE [LARGE SCALE GENOMIC DNA]</scope>
    <source>
        <strain evidence="2 3">DSM 26712</strain>
    </source>
</reference>
<dbReference type="InterPro" id="IPR001932">
    <property type="entry name" value="PPM-type_phosphatase-like_dom"/>
</dbReference>
<keyword evidence="2" id="KW-0378">Hydrolase</keyword>
<dbReference type="PANTHER" id="PTHR13832:SF827">
    <property type="entry name" value="PROTEIN PHOSPHATASE 1L"/>
    <property type="match status" value="1"/>
</dbReference>
<dbReference type="RefSeq" id="WP_119315489.1">
    <property type="nucleotide sequence ID" value="NZ_QXDL01000104.1"/>
</dbReference>
<evidence type="ECO:0000313" key="3">
    <source>
        <dbReference type="Proteomes" id="UP000265715"/>
    </source>
</evidence>
<dbReference type="OrthoDB" id="9801841at2"/>
<sequence length="252" mass="27914">MRGSRLEIATESNIGRKRSLNEDFHRALVVPSRLGNLALLAVADGMGGTEAGEWASKLAIEGITEAVRSYAGLIDSGRPVVPLERVVEKAFQLAQRRIREQSINHPERKGMGTTMTAILISEWNSRGAIGHIGDSRAYRYSRGKWVQLTQDHSWVAQQVRQGVLTEAEAEAHPWRHMLTQALGLDDIRLDIAPFALSPGEVFVLATDGLYGLVPPEEWELGKDLRATLEDWVTRALVRGGNDNITVIAARYR</sequence>
<proteinExistence type="predicted"/>
<dbReference type="Pfam" id="PF13672">
    <property type="entry name" value="PP2C_2"/>
    <property type="match status" value="1"/>
</dbReference>
<protein>
    <recommendedName>
        <fullName evidence="1">PPM-type phosphatase domain-containing protein</fullName>
    </recommendedName>
</protein>
<comment type="caution">
    <text evidence="2">The sequence shown here is derived from an EMBL/GenBank/DDBJ whole genome shotgun (WGS) entry which is preliminary data.</text>
</comment>
<name>A0A399EIP8_9DEIN</name>
<dbReference type="AlphaFoldDB" id="A0A399EIP8"/>
<dbReference type="SMART" id="SM00332">
    <property type="entry name" value="PP2Cc"/>
    <property type="match status" value="1"/>
</dbReference>
<gene>
    <name evidence="2" type="ORF">Mterra_02469</name>
</gene>
<keyword evidence="3" id="KW-1185">Reference proteome</keyword>
<evidence type="ECO:0000259" key="1">
    <source>
        <dbReference type="PROSITE" id="PS51746"/>
    </source>
</evidence>